<evidence type="ECO:0000313" key="12">
    <source>
        <dbReference type="Proteomes" id="UP001374535"/>
    </source>
</evidence>
<comment type="similarity">
    <text evidence="1 10">Belongs to the eukaryotic initiation factor 4E family.</text>
</comment>
<keyword evidence="2 10" id="KW-0396">Initiation factor</keyword>
<reference evidence="11 12" key="1">
    <citation type="journal article" date="2023" name="Life. Sci Alliance">
        <title>Evolutionary insights into 3D genome organization and epigenetic landscape of Vigna mungo.</title>
        <authorList>
            <person name="Junaid A."/>
            <person name="Singh B."/>
            <person name="Bhatia S."/>
        </authorList>
    </citation>
    <scope>NUCLEOTIDE SEQUENCE [LARGE SCALE GENOMIC DNA]</scope>
    <source>
        <strain evidence="11">Urdbean</strain>
    </source>
</reference>
<dbReference type="GO" id="GO:0009615">
    <property type="term" value="P:response to virus"/>
    <property type="evidence" value="ECO:0007669"/>
    <property type="project" value="UniProtKB-ARBA"/>
</dbReference>
<evidence type="ECO:0000256" key="9">
    <source>
        <dbReference type="ARBA" id="ARBA00041713"/>
    </source>
</evidence>
<dbReference type="PANTHER" id="PTHR11960">
    <property type="entry name" value="EUKARYOTIC TRANSLATION INITIATION FACTOR 4E RELATED"/>
    <property type="match status" value="1"/>
</dbReference>
<dbReference type="Gene3D" id="3.30.760.10">
    <property type="entry name" value="RNA Cap, Translation Initiation Factor Eif4e"/>
    <property type="match status" value="3"/>
</dbReference>
<dbReference type="Pfam" id="PF01652">
    <property type="entry name" value="IF4E"/>
    <property type="match status" value="3"/>
</dbReference>
<organism evidence="11 12">
    <name type="scientific">Vigna mungo</name>
    <name type="common">Black gram</name>
    <name type="synonym">Phaseolus mungo</name>
    <dbReference type="NCBI Taxonomy" id="3915"/>
    <lineage>
        <taxon>Eukaryota</taxon>
        <taxon>Viridiplantae</taxon>
        <taxon>Streptophyta</taxon>
        <taxon>Embryophyta</taxon>
        <taxon>Tracheophyta</taxon>
        <taxon>Spermatophyta</taxon>
        <taxon>Magnoliopsida</taxon>
        <taxon>eudicotyledons</taxon>
        <taxon>Gunneridae</taxon>
        <taxon>Pentapetalae</taxon>
        <taxon>rosids</taxon>
        <taxon>fabids</taxon>
        <taxon>Fabales</taxon>
        <taxon>Fabaceae</taxon>
        <taxon>Papilionoideae</taxon>
        <taxon>50 kb inversion clade</taxon>
        <taxon>NPAAA clade</taxon>
        <taxon>indigoferoid/millettioid clade</taxon>
        <taxon>Phaseoleae</taxon>
        <taxon>Vigna</taxon>
    </lineage>
</organism>
<dbReference type="PANTHER" id="PTHR11960:SF8">
    <property type="entry name" value="EUKARYOTIC TRANSLATION INITIATION FACTOR 4E1-RELATED"/>
    <property type="match status" value="1"/>
</dbReference>
<sequence length="282" mass="32630">MSKLVVGSDFHYFKYMIEPKLEDPICINGGQWTTTLQRRKSDTGWLYSIMSLEALHKLFEQFLGDFMSALRVLLSKSPILSDLEMKISYCYIFVAVCAYQIMSLEALHKLFEQFLGDFMSALHVLLSKSKLVVDADFHNFKYMIEPKLEDPICVNGGQWTTTLQRINSDTGWLYSIMSLEALHKLFEQFLGDFMSALHVLLSKCKLVVDADFHNFKYMIEPKLEDPICVNGGQWTTTLQRIKSDTGWLYSSRSLEALHKLFEQFLGDFMSALHVLLFKRYCS</sequence>
<keyword evidence="12" id="KW-1185">Reference proteome</keyword>
<evidence type="ECO:0000313" key="11">
    <source>
        <dbReference type="EMBL" id="WVZ07252.1"/>
    </source>
</evidence>
<evidence type="ECO:0000256" key="1">
    <source>
        <dbReference type="ARBA" id="ARBA00009860"/>
    </source>
</evidence>
<dbReference type="SUPFAM" id="SSF55418">
    <property type="entry name" value="eIF4e-like"/>
    <property type="match status" value="3"/>
</dbReference>
<dbReference type="GO" id="GO:0000340">
    <property type="term" value="F:RNA 7-methylguanosine cap binding"/>
    <property type="evidence" value="ECO:0007669"/>
    <property type="project" value="TreeGrafter"/>
</dbReference>
<evidence type="ECO:0000256" key="6">
    <source>
        <dbReference type="ARBA" id="ARBA00030245"/>
    </source>
</evidence>
<proteinExistence type="inferred from homology"/>
<evidence type="ECO:0000256" key="4">
    <source>
        <dbReference type="ARBA" id="ARBA00022884"/>
    </source>
</evidence>
<dbReference type="InterPro" id="IPR023398">
    <property type="entry name" value="TIF_eIF4e-like"/>
</dbReference>
<name>A0AAQ3NE56_VIGMU</name>
<dbReference type="GO" id="GO:0016281">
    <property type="term" value="C:eukaryotic translation initiation factor 4F complex"/>
    <property type="evidence" value="ECO:0007669"/>
    <property type="project" value="TreeGrafter"/>
</dbReference>
<evidence type="ECO:0000256" key="2">
    <source>
        <dbReference type="ARBA" id="ARBA00022540"/>
    </source>
</evidence>
<evidence type="ECO:0000256" key="8">
    <source>
        <dbReference type="ARBA" id="ARBA00041073"/>
    </source>
</evidence>
<dbReference type="AlphaFoldDB" id="A0AAQ3NE56"/>
<dbReference type="InterPro" id="IPR001040">
    <property type="entry name" value="TIF_eIF_4E"/>
</dbReference>
<evidence type="ECO:0000256" key="7">
    <source>
        <dbReference type="ARBA" id="ARBA00032656"/>
    </source>
</evidence>
<keyword evidence="3" id="KW-0810">Translation regulation</keyword>
<keyword evidence="4 10" id="KW-0694">RNA-binding</keyword>
<dbReference type="GO" id="GO:0003743">
    <property type="term" value="F:translation initiation factor activity"/>
    <property type="evidence" value="ECO:0007669"/>
    <property type="project" value="UniProtKB-KW"/>
</dbReference>
<evidence type="ECO:0000256" key="5">
    <source>
        <dbReference type="ARBA" id="ARBA00022917"/>
    </source>
</evidence>
<dbReference type="EMBL" id="CP144695">
    <property type="protein sequence ID" value="WVZ07252.1"/>
    <property type="molecule type" value="Genomic_DNA"/>
</dbReference>
<dbReference type="GO" id="GO:0006417">
    <property type="term" value="P:regulation of translation"/>
    <property type="evidence" value="ECO:0007669"/>
    <property type="project" value="UniProtKB-KW"/>
</dbReference>
<accession>A0AAQ3NE56</accession>
<evidence type="ECO:0000256" key="10">
    <source>
        <dbReference type="RuleBase" id="RU004374"/>
    </source>
</evidence>
<evidence type="ECO:0000256" key="3">
    <source>
        <dbReference type="ARBA" id="ARBA00022845"/>
    </source>
</evidence>
<dbReference type="Proteomes" id="UP001374535">
    <property type="component" value="Chromosome 6"/>
</dbReference>
<protein>
    <recommendedName>
        <fullName evidence="8">Eukaryotic translation initiation factor 4E-1</fullName>
    </recommendedName>
    <alternativeName>
        <fullName evidence="7">eIF-4F 25 kDa subunit</fullName>
    </alternativeName>
    <alternativeName>
        <fullName evidence="9">eIF-4F p26 subunit</fullName>
    </alternativeName>
    <alternativeName>
        <fullName evidence="6">mRNA cap-binding protein</fullName>
    </alternativeName>
</protein>
<keyword evidence="5 10" id="KW-0648">Protein biosynthesis</keyword>
<gene>
    <name evidence="11" type="ORF">V8G54_020598</name>
</gene>